<dbReference type="InterPro" id="IPR055777">
    <property type="entry name" value="DUF7353"/>
</dbReference>
<dbReference type="OrthoDB" id="262042at2759"/>
<evidence type="ECO:0000256" key="2">
    <source>
        <dbReference type="SAM" id="Phobius"/>
    </source>
</evidence>
<dbReference type="PANTHER" id="PTHR46384:SF2">
    <property type="entry name" value="CRAL-TRIO DOMAIN-CONTAINING PROTEIN"/>
    <property type="match status" value="1"/>
</dbReference>
<comment type="caution">
    <text evidence="4">The sequence shown here is derived from an EMBL/GenBank/DDBJ whole genome shotgun (WGS) entry which is preliminary data.</text>
</comment>
<feature type="transmembrane region" description="Helical" evidence="2">
    <location>
        <begin position="437"/>
        <end position="458"/>
    </location>
</feature>
<feature type="transmembrane region" description="Helical" evidence="2">
    <location>
        <begin position="534"/>
        <end position="557"/>
    </location>
</feature>
<feature type="transmembrane region" description="Helical" evidence="2">
    <location>
        <begin position="639"/>
        <end position="658"/>
    </location>
</feature>
<dbReference type="CDD" id="cd00170">
    <property type="entry name" value="SEC14"/>
    <property type="match status" value="1"/>
</dbReference>
<dbReference type="PROSITE" id="PS50191">
    <property type="entry name" value="CRAL_TRIO"/>
    <property type="match status" value="1"/>
</dbReference>
<proteinExistence type="predicted"/>
<dbReference type="Gene3D" id="3.40.50.1820">
    <property type="entry name" value="alpha/beta hydrolase"/>
    <property type="match status" value="1"/>
</dbReference>
<dbReference type="Gene3D" id="3.40.525.10">
    <property type="entry name" value="CRAL-TRIO lipid binding domain"/>
    <property type="match status" value="1"/>
</dbReference>
<feature type="domain" description="CRAL-TRIO" evidence="3">
    <location>
        <begin position="87"/>
        <end position="238"/>
    </location>
</feature>
<keyword evidence="2" id="KW-0472">Membrane</keyword>
<feature type="transmembrane region" description="Helical" evidence="2">
    <location>
        <begin position="664"/>
        <end position="685"/>
    </location>
</feature>
<dbReference type="SUPFAM" id="SSF52087">
    <property type="entry name" value="CRAL/TRIO domain"/>
    <property type="match status" value="1"/>
</dbReference>
<dbReference type="RefSeq" id="XP_028878822.1">
    <property type="nucleotide sequence ID" value="XM_029029834.1"/>
</dbReference>
<dbReference type="GO" id="GO:0012505">
    <property type="term" value="C:endomembrane system"/>
    <property type="evidence" value="ECO:0007669"/>
    <property type="project" value="TreeGrafter"/>
</dbReference>
<evidence type="ECO:0000256" key="1">
    <source>
        <dbReference type="SAM" id="Coils"/>
    </source>
</evidence>
<protein>
    <recommendedName>
        <fullName evidence="3">CRAL-TRIO domain-containing protein</fullName>
    </recommendedName>
</protein>
<dbReference type="InterPro" id="IPR029058">
    <property type="entry name" value="AB_hydrolase_fold"/>
</dbReference>
<dbReference type="InterPro" id="IPR053012">
    <property type="entry name" value="ER-organelle_contact"/>
</dbReference>
<feature type="transmembrane region" description="Helical" evidence="2">
    <location>
        <begin position="692"/>
        <end position="711"/>
    </location>
</feature>
<organism evidence="4 5">
    <name type="scientific">Trypanosoma theileri</name>
    <dbReference type="NCBI Taxonomy" id="67003"/>
    <lineage>
        <taxon>Eukaryota</taxon>
        <taxon>Discoba</taxon>
        <taxon>Euglenozoa</taxon>
        <taxon>Kinetoplastea</taxon>
        <taxon>Metakinetoplastina</taxon>
        <taxon>Trypanosomatida</taxon>
        <taxon>Trypanosomatidae</taxon>
        <taxon>Trypanosoma</taxon>
    </lineage>
</organism>
<keyword evidence="2" id="KW-1133">Transmembrane helix</keyword>
<gene>
    <name evidence="4" type="ORF">TM35_000411260</name>
</gene>
<reference evidence="4 5" key="1">
    <citation type="submission" date="2017-03" db="EMBL/GenBank/DDBJ databases">
        <title>An alternative strategy for trypanosome survival in the mammalian bloodstream revealed through genome and transcriptome analysis of the ubiquitous bovine parasite Trypanosoma (Megatrypanum) theileri.</title>
        <authorList>
            <person name="Kelly S."/>
            <person name="Ivens A."/>
            <person name="Mott A."/>
            <person name="O'Neill E."/>
            <person name="Emms D."/>
            <person name="Macleod O."/>
            <person name="Voorheis P."/>
            <person name="Matthews J."/>
            <person name="Matthews K."/>
            <person name="Carrington M."/>
        </authorList>
    </citation>
    <scope>NUCLEOTIDE SEQUENCE [LARGE SCALE GENOMIC DNA]</scope>
    <source>
        <strain evidence="4">Edinburgh</strain>
    </source>
</reference>
<keyword evidence="1" id="KW-0175">Coiled coil</keyword>
<dbReference type="AlphaFoldDB" id="A0A1X0NJ96"/>
<dbReference type="Pfam" id="PF00650">
    <property type="entry name" value="CRAL_TRIO"/>
    <property type="match status" value="1"/>
</dbReference>
<dbReference type="VEuPathDB" id="TriTrypDB:TM35_000411260"/>
<name>A0A1X0NJ96_9TRYP</name>
<feature type="coiled-coil region" evidence="1">
    <location>
        <begin position="39"/>
        <end position="73"/>
    </location>
</feature>
<feature type="transmembrane region" description="Helical" evidence="2">
    <location>
        <begin position="723"/>
        <end position="744"/>
    </location>
</feature>
<feature type="transmembrane region" description="Helical" evidence="2">
    <location>
        <begin position="494"/>
        <end position="513"/>
    </location>
</feature>
<dbReference type="InterPro" id="IPR036865">
    <property type="entry name" value="CRAL-TRIO_dom_sf"/>
</dbReference>
<dbReference type="EMBL" id="NBCO01000041">
    <property type="protein sequence ID" value="ORC84756.1"/>
    <property type="molecule type" value="Genomic_DNA"/>
</dbReference>
<keyword evidence="2" id="KW-0812">Transmembrane</keyword>
<dbReference type="GO" id="GO:0140284">
    <property type="term" value="C:endoplasmic reticulum-endosome membrane contact site"/>
    <property type="evidence" value="ECO:0007669"/>
    <property type="project" value="TreeGrafter"/>
</dbReference>
<dbReference type="Proteomes" id="UP000192257">
    <property type="component" value="Unassembled WGS sequence"/>
</dbReference>
<keyword evidence="5" id="KW-1185">Reference proteome</keyword>
<feature type="transmembrane region" description="Helical" evidence="2">
    <location>
        <begin position="756"/>
        <end position="777"/>
    </location>
</feature>
<dbReference type="PANTHER" id="PTHR46384">
    <property type="entry name" value="MOTILE SPERM DOMAIN-CONTAINING PROTEIN 2"/>
    <property type="match status" value="1"/>
</dbReference>
<feature type="transmembrane region" description="Helical" evidence="2">
    <location>
        <begin position="783"/>
        <end position="800"/>
    </location>
</feature>
<feature type="transmembrane region" description="Helical" evidence="2">
    <location>
        <begin position="465"/>
        <end position="488"/>
    </location>
</feature>
<feature type="transmembrane region" description="Helical" evidence="2">
    <location>
        <begin position="577"/>
        <end position="600"/>
    </location>
</feature>
<dbReference type="SUPFAM" id="SSF53474">
    <property type="entry name" value="alpha/beta-Hydrolases"/>
    <property type="match status" value="1"/>
</dbReference>
<dbReference type="Pfam" id="PF24044">
    <property type="entry name" value="DUF7353"/>
    <property type="match status" value="1"/>
</dbReference>
<evidence type="ECO:0000313" key="4">
    <source>
        <dbReference type="EMBL" id="ORC84756.1"/>
    </source>
</evidence>
<accession>A0A1X0NJ96</accession>
<dbReference type="GeneID" id="39989614"/>
<sequence length="1139" mass="127990">MPNATLLDIGVKAYEHQAEVDEVRQRLNIKHHYFDCWIYGFLENKNYDVEETVKKLERRLAFEKEQLANHTVTDWMMESMQKGIMQIIGHDREGRVVFYVVTARDKPTAARREESRMNFDMMVSYGTRLREDNKRCQMVMLINQEKASVWSNVDMTFQADIALRIAKFYPGAVDKMYICNMNRTLAAMAKPIFSRLPAIVSERIIIISESDKNSGKLFEYFDPSVVPVALGGTNGCDQQNNYTQFSVTIKEHFEQLKHAVKHRGLSVKEWELETLFPHGLPEERDSSADCIGTLRSLRSPSALVPAASAAPMDDGKGASVNMDPMWSETSRNSDGAVNVDSVDLLTCDTVDAPYVASKSRERLRSNTMAIFSAAAASSFDGRNIMEDFVDHFFLLESFFRKSIEEASQREWLSFLQREARARHVIHEAEQNMDKNKFIFGFLPSSLQIIARGFLWMVLMVMAFYFFIATLFCAVFCCCLMVGFFFSMLSHPQNVFAYGCPLVVTSCQASMLCSRGFELTRRTYNGKLIDAFSAFGFRALLIQALVYVAAVFSFFVVFCVMATKYDVYTGIRYTLATGWIVSVFIILLYHFLYAFGIANFFGNEKSNRRSSLTVATLYFFLDIDMDNNDTSLRRVALSELTLTSSTVLAAFALGIAYLLNNTYAFLAASVILSFISLFLLVMFINFGHSPSTGGLMISAVLYSCLTWLTIIFTNGAHGWKGDWGISITVLLCIAFITDVIVLLYVWIPLRNTMARRWIFRIAWLWIIVQLLSTVILAFVHNYRLGLFTLFLGIHLLFYGFCVNEGSSVYGVSAIVIGFCIVLLFCVLQGGFTSHAVYSEPASISLLPNYTTTTITSTTIMRTTVVNAISNIPSNSVIPVPPVCLARYSNEIDIVGMSLLAKLSDAISLDTTLVDLHKWFPLFTYVRNFTFSSPSFLQSKVFSYTGTDYNTTVITVGSTSEVIAVMESTVVWVNLLMVSLFSFFTPPSWFTWIAMHLISPYGLSSLLWSSSLQEAQEDINTYINTIINNENNNSVYLVGHSLPGAAALYLAATSPYKVYGIGFVAPVEAIAWSSHQKLSNTILSNRVFSVVPSSSALILRWPWGAVTETVPCEDTPHICDRIDTVAELLYQLCNSGKETIM</sequence>
<dbReference type="InterPro" id="IPR001251">
    <property type="entry name" value="CRAL-TRIO_dom"/>
</dbReference>
<feature type="transmembrane region" description="Helical" evidence="2">
    <location>
        <begin position="807"/>
        <end position="830"/>
    </location>
</feature>
<evidence type="ECO:0000259" key="3">
    <source>
        <dbReference type="PROSITE" id="PS50191"/>
    </source>
</evidence>
<evidence type="ECO:0000313" key="5">
    <source>
        <dbReference type="Proteomes" id="UP000192257"/>
    </source>
</evidence>